<dbReference type="PANTHER" id="PTHR24412">
    <property type="entry name" value="KELCH PROTEIN"/>
    <property type="match status" value="1"/>
</dbReference>
<evidence type="ECO:0000313" key="4">
    <source>
        <dbReference type="EMBL" id="BAH72193.1"/>
    </source>
</evidence>
<dbReference type="eggNOG" id="KOG4441">
    <property type="taxonomic scope" value="Eukaryota"/>
</dbReference>
<dbReference type="EMBL" id="AK341985">
    <property type="protein sequence ID" value="BAH72193.1"/>
    <property type="molecule type" value="mRNA"/>
</dbReference>
<dbReference type="PROSITE" id="PS50097">
    <property type="entry name" value="BTB"/>
    <property type="match status" value="1"/>
</dbReference>
<protein>
    <submittedName>
        <fullName evidence="4">ACYPI52845 protein</fullName>
    </submittedName>
</protein>
<dbReference type="SUPFAM" id="SSF54695">
    <property type="entry name" value="POZ domain"/>
    <property type="match status" value="1"/>
</dbReference>
<sequence>MMIIVFRHKVVLMSAIQYFRATFANFSENKKDIVDIRKIDFTVLNNILVDYNYSGKIMIRKENVQFLKVAKCNVLQLGYVKGACAKILQKQLNPTHCLYTRSSADLST</sequence>
<dbReference type="Pfam" id="PF00651">
    <property type="entry name" value="BTB"/>
    <property type="match status" value="1"/>
</dbReference>
<proteinExistence type="evidence at transcript level"/>
<dbReference type="AlphaFoldDB" id="C4WWC3"/>
<dbReference type="InterPro" id="IPR011333">
    <property type="entry name" value="SKP1/BTB/POZ_sf"/>
</dbReference>
<accession>J9M3K4</accession>
<dbReference type="InParanoid" id="C4WWC3"/>
<evidence type="ECO:0000256" key="1">
    <source>
        <dbReference type="ARBA" id="ARBA00022441"/>
    </source>
</evidence>
<evidence type="ECO:0000256" key="3">
    <source>
        <dbReference type="ARBA" id="ARBA00023203"/>
    </source>
</evidence>
<organism evidence="4">
    <name type="scientific">Acyrthosiphon pisum</name>
    <name type="common">Pea aphid</name>
    <dbReference type="NCBI Taxonomy" id="7029"/>
    <lineage>
        <taxon>Eukaryota</taxon>
        <taxon>Metazoa</taxon>
        <taxon>Ecdysozoa</taxon>
        <taxon>Arthropoda</taxon>
        <taxon>Hexapoda</taxon>
        <taxon>Insecta</taxon>
        <taxon>Pterygota</taxon>
        <taxon>Neoptera</taxon>
        <taxon>Paraneoptera</taxon>
        <taxon>Hemiptera</taxon>
        <taxon>Sternorrhyncha</taxon>
        <taxon>Aphidomorpha</taxon>
        <taxon>Aphidoidea</taxon>
        <taxon>Aphididae</taxon>
        <taxon>Macrosiphini</taxon>
        <taxon>Acyrthosiphon</taxon>
    </lineage>
</organism>
<dbReference type="HOGENOM" id="CLU_2199126_0_0_1"/>
<dbReference type="PANTHER" id="PTHR24412:SF441">
    <property type="entry name" value="KELCH-LIKE PROTEIN 28"/>
    <property type="match status" value="1"/>
</dbReference>
<name>C4WWC3_ACYPI</name>
<accession>C4WWC3</accession>
<reference evidence="4" key="1">
    <citation type="submission" date="2009-06" db="EMBL/GenBank/DDBJ databases">
        <title>A full-length cDNA resource of the pea aphid, Acyrthosiphon pisum.</title>
        <authorList>
            <person name="Shigenobu S."/>
            <person name="Nakabachi A."/>
            <person name="Richards S."/>
        </authorList>
    </citation>
    <scope>NUCLEOTIDE SEQUENCE</scope>
    <source>
        <strain evidence="4">LSR1</strain>
        <tissue evidence="4">Whole body</tissue>
    </source>
</reference>
<dbReference type="Gene3D" id="3.30.710.10">
    <property type="entry name" value="Potassium Channel Kv1.1, Chain A"/>
    <property type="match status" value="1"/>
</dbReference>
<gene>
    <name evidence="4" type="primary">ACYPI52845</name>
</gene>
<dbReference type="InterPro" id="IPR000210">
    <property type="entry name" value="BTB/POZ_dom"/>
</dbReference>
<keyword evidence="2" id="KW-0677">Repeat</keyword>
<keyword evidence="3" id="KW-0009">Actin-binding</keyword>
<evidence type="ECO:0000256" key="2">
    <source>
        <dbReference type="ARBA" id="ARBA00022737"/>
    </source>
</evidence>
<dbReference type="STRING" id="7029.C4WWC3"/>
<keyword evidence="1" id="KW-0880">Kelch repeat</keyword>